<evidence type="ECO:0000256" key="1">
    <source>
        <dbReference type="SAM" id="MobiDB-lite"/>
    </source>
</evidence>
<dbReference type="Pfam" id="PF21348">
    <property type="entry name" value="RGL11_C"/>
    <property type="match status" value="1"/>
</dbReference>
<feature type="region of interest" description="Disordered" evidence="1">
    <location>
        <begin position="28"/>
        <end position="53"/>
    </location>
</feature>
<gene>
    <name evidence="3" type="ORF">ETD86_18220</name>
</gene>
<dbReference type="RefSeq" id="WP_138667353.1">
    <property type="nucleotide sequence ID" value="NZ_VCKY01000055.1"/>
</dbReference>
<dbReference type="AlphaFoldDB" id="A0A5S4FJ38"/>
<dbReference type="EMBL" id="VCKY01000055">
    <property type="protein sequence ID" value="TMR20599.1"/>
    <property type="molecule type" value="Genomic_DNA"/>
</dbReference>
<evidence type="ECO:0000259" key="2">
    <source>
        <dbReference type="Pfam" id="PF21348"/>
    </source>
</evidence>
<name>A0A5S4FJ38_9ACTN</name>
<feature type="domain" description="Rhamnogalacturonan lyase family 11 C-terminal" evidence="2">
    <location>
        <begin position="52"/>
        <end position="98"/>
    </location>
</feature>
<evidence type="ECO:0000313" key="3">
    <source>
        <dbReference type="EMBL" id="TMR20599.1"/>
    </source>
</evidence>
<protein>
    <recommendedName>
        <fullName evidence="2">Rhamnogalacturonan lyase family 11 C-terminal domain-containing protein</fullName>
    </recommendedName>
</protein>
<comment type="caution">
    <text evidence="3">The sequence shown here is derived from an EMBL/GenBank/DDBJ whole genome shotgun (WGS) entry which is preliminary data.</text>
</comment>
<organism evidence="3 4">
    <name type="scientific">Nonomuraea turkmeniaca</name>
    <dbReference type="NCBI Taxonomy" id="103838"/>
    <lineage>
        <taxon>Bacteria</taxon>
        <taxon>Bacillati</taxon>
        <taxon>Actinomycetota</taxon>
        <taxon>Actinomycetes</taxon>
        <taxon>Streptosporangiales</taxon>
        <taxon>Streptosporangiaceae</taxon>
        <taxon>Nonomuraea</taxon>
    </lineage>
</organism>
<evidence type="ECO:0000313" key="4">
    <source>
        <dbReference type="Proteomes" id="UP000309128"/>
    </source>
</evidence>
<sequence length="124" mass="13012">MTTSKDYRNSSGYVLSSPEYLTAFQGAAGSRPAAARSSTTPTTRPRGAGVGTIAKWDGTAVKEILRAEGTYSNNSTKGTPTLQTDLYGDWRKEIIWRPGTAPSCAGLVSGSFHPAGLASPGCPW</sequence>
<proteinExistence type="predicted"/>
<dbReference type="Proteomes" id="UP000309128">
    <property type="component" value="Unassembled WGS sequence"/>
</dbReference>
<dbReference type="InterPro" id="IPR049366">
    <property type="entry name" value="RGL11_C"/>
</dbReference>
<keyword evidence="4" id="KW-1185">Reference proteome</keyword>
<reference evidence="3 4" key="1">
    <citation type="submission" date="2019-05" db="EMBL/GenBank/DDBJ databases">
        <title>Draft genome sequence of Nonomuraea turkmeniaca DSM 43926.</title>
        <authorList>
            <person name="Saricaoglu S."/>
            <person name="Isik K."/>
        </authorList>
    </citation>
    <scope>NUCLEOTIDE SEQUENCE [LARGE SCALE GENOMIC DNA]</scope>
    <source>
        <strain evidence="3 4">DSM 43926</strain>
    </source>
</reference>
<accession>A0A5S4FJ38</accession>
<feature type="compositionally biased region" description="Low complexity" evidence="1">
    <location>
        <begin position="28"/>
        <end position="47"/>
    </location>
</feature>